<keyword evidence="8" id="KW-1185">Reference proteome</keyword>
<evidence type="ECO:0000313" key="5">
    <source>
        <dbReference type="EMBL" id="MQU27120.1"/>
    </source>
</evidence>
<protein>
    <submittedName>
        <fullName evidence="3">DUF4123 domain-containing protein</fullName>
    </submittedName>
</protein>
<evidence type="ECO:0000313" key="3">
    <source>
        <dbReference type="EMBL" id="MQT78842.1"/>
    </source>
</evidence>
<evidence type="ECO:0000313" key="6">
    <source>
        <dbReference type="Proteomes" id="UP000437970"/>
    </source>
</evidence>
<dbReference type="Proteomes" id="UP000443000">
    <property type="component" value="Unassembled WGS sequence"/>
</dbReference>
<evidence type="ECO:0000313" key="8">
    <source>
        <dbReference type="Proteomes" id="UP000713985"/>
    </source>
</evidence>
<dbReference type="Pfam" id="PF13503">
    <property type="entry name" value="DUF4123"/>
    <property type="match status" value="1"/>
</dbReference>
<dbReference type="InterPro" id="IPR025391">
    <property type="entry name" value="DUF4123"/>
</dbReference>
<dbReference type="AlphaFoldDB" id="A0A6A7YPD7"/>
<reference evidence="6 7" key="1">
    <citation type="submission" date="2019-10" db="EMBL/GenBank/DDBJ databases">
        <title>Evaluation of single-gene subtyping targets for Pseudomonas.</title>
        <authorList>
            <person name="Reichler S.J."/>
            <person name="Orsi R.H."/>
            <person name="Wiedmann M."/>
            <person name="Martin N.H."/>
            <person name="Murphy S.I."/>
        </authorList>
    </citation>
    <scope>NUCLEOTIDE SEQUENCE</scope>
    <source>
        <strain evidence="2 8">FSL R10-0802</strain>
        <strain evidence="4 7">FSL R10-1594</strain>
        <strain evidence="5 6">FSL R10-1984</strain>
        <strain evidence="3">FSL R10-2339</strain>
    </source>
</reference>
<dbReference type="RefSeq" id="WP_153379022.1">
    <property type="nucleotide sequence ID" value="NZ_JBITTT010000002.1"/>
</dbReference>
<gene>
    <name evidence="4" type="ORF">GHN41_00670</name>
    <name evidence="3" type="ORF">GHN86_01980</name>
    <name evidence="2" type="ORF">GHN94_10850</name>
    <name evidence="5" type="ORF">GHO29_11540</name>
</gene>
<accession>A0A6A7YPD7</accession>
<evidence type="ECO:0000259" key="1">
    <source>
        <dbReference type="Pfam" id="PF13503"/>
    </source>
</evidence>
<dbReference type="OrthoDB" id="6353266at2"/>
<dbReference type="EMBL" id="WIVT01000001">
    <property type="protein sequence ID" value="MQU14956.1"/>
    <property type="molecule type" value="Genomic_DNA"/>
</dbReference>
<dbReference type="EMBL" id="WIWP01000015">
    <property type="protein sequence ID" value="MQT26325.1"/>
    <property type="molecule type" value="Genomic_DNA"/>
</dbReference>
<name>A0A6A7YPD7_9PSED</name>
<evidence type="ECO:0000313" key="2">
    <source>
        <dbReference type="EMBL" id="MQT26325.1"/>
    </source>
</evidence>
<organism evidence="3">
    <name type="scientific">Pseudomonas helleri</name>
    <dbReference type="NCBI Taxonomy" id="1608996"/>
    <lineage>
        <taxon>Bacteria</taxon>
        <taxon>Pseudomonadati</taxon>
        <taxon>Pseudomonadota</taxon>
        <taxon>Gammaproteobacteria</taxon>
        <taxon>Pseudomonadales</taxon>
        <taxon>Pseudomonadaceae</taxon>
        <taxon>Pseudomonas</taxon>
    </lineage>
</organism>
<evidence type="ECO:0000313" key="4">
    <source>
        <dbReference type="EMBL" id="MQU14956.1"/>
    </source>
</evidence>
<dbReference type="Proteomes" id="UP000437970">
    <property type="component" value="Unassembled WGS sequence"/>
</dbReference>
<comment type="caution">
    <text evidence="3">The sequence shown here is derived from an EMBL/GenBank/DDBJ whole genome shotgun (WGS) entry which is preliminary data.</text>
</comment>
<proteinExistence type="predicted"/>
<dbReference type="EMBL" id="WIVW01000012">
    <property type="protein sequence ID" value="MQU27120.1"/>
    <property type="molecule type" value="Genomic_DNA"/>
</dbReference>
<dbReference type="EMBL" id="WIWC01000002">
    <property type="protein sequence ID" value="MQT78842.1"/>
    <property type="molecule type" value="Genomic_DNA"/>
</dbReference>
<evidence type="ECO:0000313" key="7">
    <source>
        <dbReference type="Proteomes" id="UP000443000"/>
    </source>
</evidence>
<sequence>MSTLETLPDDLPWQLHAYLLLDGVSVNNLQARVREWFGTPEIQLLYATTPLAPCNEISPCLITLNGPNTPGLGHYLAHSGEEWGYLIFSQASGFDVIRHLRRLLNAQYQPQGLNVWLRIADPAVMHAVLSHATETRKPDAFGPMERVVLPDVISNGWHHHARPEGMVRGLPDGPYGVCEAQQAKLDDVSFRAGIRSLEKHLNAKIPEYRSDLTGAARWQWLREMAIRADGLGFSSDHDLCFYANVYGLLGDDVLRDHPDIAALITQPSGLTPSDRIKKAADMALVRNGNYEAFV</sequence>
<feature type="domain" description="DUF4123" evidence="1">
    <location>
        <begin position="18"/>
        <end position="135"/>
    </location>
</feature>
<dbReference type="Proteomes" id="UP000713985">
    <property type="component" value="Unassembled WGS sequence"/>
</dbReference>